<keyword evidence="1" id="KW-0732">Signal</keyword>
<reference evidence="3" key="1">
    <citation type="submission" date="2018-05" db="EMBL/GenBank/DDBJ databases">
        <authorList>
            <person name="Li X."/>
        </authorList>
    </citation>
    <scope>NUCLEOTIDE SEQUENCE [LARGE SCALE GENOMIC DNA]</scope>
    <source>
        <strain evidence="3">YIM 73061</strain>
    </source>
</reference>
<evidence type="ECO:0000313" key="3">
    <source>
        <dbReference type="Proteomes" id="UP000249725"/>
    </source>
</evidence>
<dbReference type="EMBL" id="QFYR01000003">
    <property type="protein sequence ID" value="RAK52434.1"/>
    <property type="molecule type" value="Genomic_DNA"/>
</dbReference>
<dbReference type="OrthoDB" id="7204750at2"/>
<evidence type="ECO:0000256" key="1">
    <source>
        <dbReference type="SAM" id="SignalP"/>
    </source>
</evidence>
<evidence type="ECO:0000313" key="2">
    <source>
        <dbReference type="EMBL" id="RAK52434.1"/>
    </source>
</evidence>
<sequence>MFKRFAKGALAAAAGVTALTGAFAVPSVASAQPYGYGYDPCQRSANNRGVVGALIGGALGASIGANAAARNARQDGALLGGAVGAIGGAMVGKNGAACNGDYRGYNAPPPPPPVSYYDNGYYDRGAYADRGYGRGDYYGSRYDDDSWAYGRRGERFRIAERPVGRDGCTLAESPIYLPDGRVQKRFVRVCQDSSGRYQVVD</sequence>
<feature type="signal peptide" evidence="1">
    <location>
        <begin position="1"/>
        <end position="24"/>
    </location>
</feature>
<feature type="chain" id="PRO_5016404509" description="17 kDa surface antigen" evidence="1">
    <location>
        <begin position="25"/>
        <end position="201"/>
    </location>
</feature>
<name>A0A328AG76_9CAUL</name>
<protein>
    <recommendedName>
        <fullName evidence="4">17 kDa surface antigen</fullName>
    </recommendedName>
</protein>
<gene>
    <name evidence="2" type="ORF">DJ018_14335</name>
</gene>
<evidence type="ECO:0008006" key="4">
    <source>
        <dbReference type="Google" id="ProtNLM"/>
    </source>
</evidence>
<organism evidence="2 3">
    <name type="scientific">Phenylobacterium deserti</name>
    <dbReference type="NCBI Taxonomy" id="1914756"/>
    <lineage>
        <taxon>Bacteria</taxon>
        <taxon>Pseudomonadati</taxon>
        <taxon>Pseudomonadota</taxon>
        <taxon>Alphaproteobacteria</taxon>
        <taxon>Caulobacterales</taxon>
        <taxon>Caulobacteraceae</taxon>
        <taxon>Phenylobacterium</taxon>
    </lineage>
</organism>
<keyword evidence="3" id="KW-1185">Reference proteome</keyword>
<proteinExistence type="predicted"/>
<comment type="caution">
    <text evidence="2">The sequence shown here is derived from an EMBL/GenBank/DDBJ whole genome shotgun (WGS) entry which is preliminary data.</text>
</comment>
<dbReference type="AlphaFoldDB" id="A0A328AG76"/>
<accession>A0A328AG76</accession>
<dbReference type="Proteomes" id="UP000249725">
    <property type="component" value="Unassembled WGS sequence"/>
</dbReference>